<comment type="caution">
    <text evidence="7">The sequence shown here is derived from an EMBL/GenBank/DDBJ whole genome shotgun (WGS) entry which is preliminary data.</text>
</comment>
<keyword evidence="4" id="KW-0804">Transcription</keyword>
<proteinExistence type="predicted"/>
<name>A0A0F4ER26_9MYCO</name>
<evidence type="ECO:0000256" key="4">
    <source>
        <dbReference type="ARBA" id="ARBA00023163"/>
    </source>
</evidence>
<accession>A0A0F4ER26</accession>
<dbReference type="EMBL" id="JRPY01000043">
    <property type="protein sequence ID" value="KJX75348.1"/>
    <property type="molecule type" value="Genomic_DNA"/>
</dbReference>
<reference evidence="7 8" key="1">
    <citation type="journal article" date="2015" name="Proc. Natl. Acad. Sci. U.S.A.">
        <title>Insight into the evolution and origin of leprosy bacilli from the genome sequence of Mycobacterium lepromatosis.</title>
        <authorList>
            <person name="Singh P."/>
            <person name="Benjak A."/>
            <person name="Schuenemann V.J."/>
            <person name="Herbig A."/>
            <person name="Avanzi C."/>
            <person name="Busso P."/>
            <person name="Nieselt K."/>
            <person name="Krause J."/>
            <person name="Vera-Cabrera L."/>
            <person name="Cole S.T."/>
        </authorList>
    </citation>
    <scope>NUCLEOTIDE SEQUENCE [LARGE SCALE GENOMIC DNA]</scope>
    <source>
        <strain evidence="7 8">Mx1-22A</strain>
    </source>
</reference>
<dbReference type="Pfam" id="PF00440">
    <property type="entry name" value="TetR_N"/>
    <property type="match status" value="1"/>
</dbReference>
<evidence type="ECO:0000256" key="5">
    <source>
        <dbReference type="PROSITE-ProRule" id="PRU00335"/>
    </source>
</evidence>
<dbReference type="Pfam" id="PF21313">
    <property type="entry name" value="EthR_C"/>
    <property type="match status" value="1"/>
</dbReference>
<comment type="subunit">
    <text evidence="1">Homodimer.</text>
</comment>
<keyword evidence="8" id="KW-1185">Reference proteome</keyword>
<dbReference type="AlphaFoldDB" id="A0A0F4ER26"/>
<keyword evidence="2" id="KW-0805">Transcription regulation</keyword>
<dbReference type="InterPro" id="IPR036271">
    <property type="entry name" value="Tet_transcr_reg_TetR-rel_C_sf"/>
</dbReference>
<keyword evidence="3 5" id="KW-0238">DNA-binding</keyword>
<dbReference type="Proteomes" id="UP000053699">
    <property type="component" value="Unassembled WGS sequence"/>
</dbReference>
<dbReference type="SUPFAM" id="SSF46689">
    <property type="entry name" value="Homeodomain-like"/>
    <property type="match status" value="1"/>
</dbReference>
<evidence type="ECO:0000259" key="6">
    <source>
        <dbReference type="PROSITE" id="PS50977"/>
    </source>
</evidence>
<evidence type="ECO:0000256" key="2">
    <source>
        <dbReference type="ARBA" id="ARBA00023015"/>
    </source>
</evidence>
<dbReference type="InterPro" id="IPR009057">
    <property type="entry name" value="Homeodomain-like_sf"/>
</dbReference>
<sequence>MCGFSPALAKPAVELRRHGCRTRSTHGYTIVVVGYFTQSSYVPASRGRRSSQLSGDDREQAILAVAERLLAERPLGDFSVDELAKGAGISRPTFYFYFPSKNAVLLSLLDHLNIKSRSAVEALAEQLPADPAAVWRSVIAAFFEVCGTHRAVAVAGAAAKATSPEVRQLWSKVMQQWIDYNTAAIKAERKRGVAPDTIPAEDLAVALHLMTERVMAATFADEKPLIPDKKVIDTLVHIWLASIYGS</sequence>
<dbReference type="PRINTS" id="PR00455">
    <property type="entry name" value="HTHTETR"/>
</dbReference>
<dbReference type="GO" id="GO:0003700">
    <property type="term" value="F:DNA-binding transcription factor activity"/>
    <property type="evidence" value="ECO:0007669"/>
    <property type="project" value="TreeGrafter"/>
</dbReference>
<dbReference type="STRING" id="480418.GCA_000975265_00861"/>
<evidence type="ECO:0000313" key="8">
    <source>
        <dbReference type="Proteomes" id="UP000053699"/>
    </source>
</evidence>
<protein>
    <submittedName>
        <fullName evidence="7">TetR family transcriptional regulator</fullName>
    </submittedName>
</protein>
<gene>
    <name evidence="7" type="ORF">MLPM_1070</name>
</gene>
<evidence type="ECO:0000256" key="1">
    <source>
        <dbReference type="ARBA" id="ARBA00011738"/>
    </source>
</evidence>
<dbReference type="InterPro" id="IPR001647">
    <property type="entry name" value="HTH_TetR"/>
</dbReference>
<dbReference type="FunFam" id="1.10.10.60:FF:000141">
    <property type="entry name" value="TetR family transcriptional regulator"/>
    <property type="match status" value="1"/>
</dbReference>
<dbReference type="GO" id="GO:0000976">
    <property type="term" value="F:transcription cis-regulatory region binding"/>
    <property type="evidence" value="ECO:0007669"/>
    <property type="project" value="TreeGrafter"/>
</dbReference>
<dbReference type="Gene3D" id="1.10.357.10">
    <property type="entry name" value="Tetracycline Repressor, domain 2"/>
    <property type="match status" value="1"/>
</dbReference>
<feature type="domain" description="HTH tetR-type" evidence="6">
    <location>
        <begin position="56"/>
        <end position="116"/>
    </location>
</feature>
<dbReference type="PROSITE" id="PS50977">
    <property type="entry name" value="HTH_TETR_2"/>
    <property type="match status" value="1"/>
</dbReference>
<dbReference type="SUPFAM" id="SSF48498">
    <property type="entry name" value="Tetracyclin repressor-like, C-terminal domain"/>
    <property type="match status" value="1"/>
</dbReference>
<dbReference type="InterPro" id="IPR049397">
    <property type="entry name" value="EthR_C"/>
</dbReference>
<dbReference type="PANTHER" id="PTHR30055">
    <property type="entry name" value="HTH-TYPE TRANSCRIPTIONAL REGULATOR RUTR"/>
    <property type="match status" value="1"/>
</dbReference>
<feature type="DNA-binding region" description="H-T-H motif" evidence="5">
    <location>
        <begin position="79"/>
        <end position="98"/>
    </location>
</feature>
<organism evidence="7 8">
    <name type="scientific">Mycobacterium lepromatosis</name>
    <dbReference type="NCBI Taxonomy" id="480418"/>
    <lineage>
        <taxon>Bacteria</taxon>
        <taxon>Bacillati</taxon>
        <taxon>Actinomycetota</taxon>
        <taxon>Actinomycetes</taxon>
        <taxon>Mycobacteriales</taxon>
        <taxon>Mycobacteriaceae</taxon>
        <taxon>Mycobacterium</taxon>
    </lineage>
</organism>
<evidence type="ECO:0000256" key="3">
    <source>
        <dbReference type="ARBA" id="ARBA00023125"/>
    </source>
</evidence>
<evidence type="ECO:0000313" key="7">
    <source>
        <dbReference type="EMBL" id="KJX75348.1"/>
    </source>
</evidence>
<dbReference type="InterPro" id="IPR050109">
    <property type="entry name" value="HTH-type_TetR-like_transc_reg"/>
</dbReference>
<dbReference type="Gene3D" id="1.10.10.60">
    <property type="entry name" value="Homeodomain-like"/>
    <property type="match status" value="1"/>
</dbReference>
<dbReference type="GO" id="GO:0045892">
    <property type="term" value="P:negative regulation of DNA-templated transcription"/>
    <property type="evidence" value="ECO:0007669"/>
    <property type="project" value="UniProtKB-ARBA"/>
</dbReference>
<dbReference type="PATRIC" id="fig|480418.6.peg.2156"/>
<dbReference type="PANTHER" id="PTHR30055:SF184">
    <property type="entry name" value="HTH-TYPE TRANSCRIPTIONAL REGULATOR ETHR"/>
    <property type="match status" value="1"/>
</dbReference>